<evidence type="ECO:0000313" key="2">
    <source>
        <dbReference type="Proteomes" id="UP000463857"/>
    </source>
</evidence>
<accession>A0A7L4YSE9</accession>
<dbReference type="Proteomes" id="UP000463857">
    <property type="component" value="Chromosome"/>
</dbReference>
<sequence>MSPLVFLIVVLVAGGLSLGLARWLAGPKRARWWVNQPGSTGDAAIGGPGGGGADFGSDCGGGFGGGGDCGGGGGGGGGD</sequence>
<keyword evidence="2" id="KW-1185">Reference proteome</keyword>
<dbReference type="EMBL" id="CP047156">
    <property type="protein sequence ID" value="QHC01824.1"/>
    <property type="molecule type" value="Genomic_DNA"/>
</dbReference>
<protein>
    <submittedName>
        <fullName evidence="1">Uncharacterized protein</fullName>
    </submittedName>
</protein>
<reference evidence="1 2" key="1">
    <citation type="journal article" date="2018" name="Int. J. Syst. Evol. Microbiol.">
        <title>Epidermidibacterium keratini gen. nov., sp. nov., a member of the family Sporichthyaceae, isolated from keratin epidermis.</title>
        <authorList>
            <person name="Lee D.G."/>
            <person name="Trujillo M.E."/>
            <person name="Kang S."/>
            <person name="Nam J.J."/>
            <person name="Kim Y.J."/>
        </authorList>
    </citation>
    <scope>NUCLEOTIDE SEQUENCE [LARGE SCALE GENOMIC DNA]</scope>
    <source>
        <strain evidence="1 2">EPI-7</strain>
    </source>
</reference>
<evidence type="ECO:0000313" key="1">
    <source>
        <dbReference type="EMBL" id="QHC01824.1"/>
    </source>
</evidence>
<dbReference type="AlphaFoldDB" id="A0A7L4YSE9"/>
<name>A0A7L4YSE9_9ACTN</name>
<gene>
    <name evidence="1" type="ORF">EK0264_17090</name>
</gene>
<dbReference type="KEGG" id="eke:EK0264_17090"/>
<dbReference type="RefSeq" id="WP_159546948.1">
    <property type="nucleotide sequence ID" value="NZ_CP047156.1"/>
</dbReference>
<organism evidence="1 2">
    <name type="scientific">Epidermidibacterium keratini</name>
    <dbReference type="NCBI Taxonomy" id="1891644"/>
    <lineage>
        <taxon>Bacteria</taxon>
        <taxon>Bacillati</taxon>
        <taxon>Actinomycetota</taxon>
        <taxon>Actinomycetes</taxon>
        <taxon>Sporichthyales</taxon>
        <taxon>Sporichthyaceae</taxon>
        <taxon>Epidermidibacterium</taxon>
    </lineage>
</organism>
<dbReference type="InParanoid" id="A0A7L4YSE9"/>
<proteinExistence type="predicted"/>